<evidence type="ECO:0000313" key="1">
    <source>
        <dbReference type="EMBL" id="AEV33371.1"/>
    </source>
</evidence>
<dbReference type="Proteomes" id="UP000005631">
    <property type="component" value="Chromosome"/>
</dbReference>
<sequence>MVLFVLICATAFAQETPDQQRDKVEKNTAPYSTDYFTRSGNSYYVMTLSVEKGKIVVDQNSKLEEVKGKFPYQRGNLNVQVMDTKGERLANFFMPDPLVVRSCEGEDSETKPIQKGSIQIPLPKASNIGKIELVRGKQTVDRVDVSAVVEEFIKRQRGDDGKDEEE</sequence>
<protein>
    <submittedName>
        <fullName evidence="1">Uncharacterized protein</fullName>
    </submittedName>
</protein>
<reference evidence="1 2" key="1">
    <citation type="journal article" date="2012" name="Stand. Genomic Sci.">
        <title>Genome sequence of the orange-pigmented seawater bacterium Owenweeksia hongkongensis type strain (UST20020801(T)).</title>
        <authorList>
            <person name="Riedel T."/>
            <person name="Held B."/>
            <person name="Nolan M."/>
            <person name="Lucas S."/>
            <person name="Lapidus A."/>
            <person name="Tice H."/>
            <person name="Del Rio T.G."/>
            <person name="Cheng J.F."/>
            <person name="Han C."/>
            <person name="Tapia R."/>
            <person name="Goodwin L.A."/>
            <person name="Pitluck S."/>
            <person name="Liolios K."/>
            <person name="Mavromatis K."/>
            <person name="Pagani I."/>
            <person name="Ivanova N."/>
            <person name="Mikhailova N."/>
            <person name="Pati A."/>
            <person name="Chen A."/>
            <person name="Palaniappan K."/>
            <person name="Rohde M."/>
            <person name="Tindall B.J."/>
            <person name="Detter J.C."/>
            <person name="Goker M."/>
            <person name="Woyke T."/>
            <person name="Bristow J."/>
            <person name="Eisen J.A."/>
            <person name="Markowitz V."/>
            <person name="Hugenholtz P."/>
            <person name="Klenk H.P."/>
            <person name="Kyrpides N.C."/>
        </authorList>
    </citation>
    <scope>NUCLEOTIDE SEQUENCE</scope>
    <source>
        <strain evidence="2">DSM 17368 / JCM 12287 / NRRL B-23963</strain>
    </source>
</reference>
<dbReference type="KEGG" id="oho:Oweho_2401"/>
<accession>G8R706</accession>
<organism evidence="1 2">
    <name type="scientific">Owenweeksia hongkongensis (strain DSM 17368 / CIP 108786 / JCM 12287 / NRRL B-23963 / UST20020801)</name>
    <dbReference type="NCBI Taxonomy" id="926562"/>
    <lineage>
        <taxon>Bacteria</taxon>
        <taxon>Pseudomonadati</taxon>
        <taxon>Bacteroidota</taxon>
        <taxon>Flavobacteriia</taxon>
        <taxon>Flavobacteriales</taxon>
        <taxon>Owenweeksiaceae</taxon>
        <taxon>Owenweeksia</taxon>
    </lineage>
</organism>
<keyword evidence="2" id="KW-1185">Reference proteome</keyword>
<gene>
    <name evidence="1" type="ordered locus">Oweho_2401</name>
</gene>
<dbReference type="EMBL" id="CP003156">
    <property type="protein sequence ID" value="AEV33371.1"/>
    <property type="molecule type" value="Genomic_DNA"/>
</dbReference>
<dbReference type="HOGENOM" id="CLU_1601056_0_0_10"/>
<dbReference type="AlphaFoldDB" id="G8R706"/>
<dbReference type="eggNOG" id="ENOG50344UC">
    <property type="taxonomic scope" value="Bacteria"/>
</dbReference>
<proteinExistence type="predicted"/>
<name>G8R706_OWEHD</name>
<evidence type="ECO:0000313" key="2">
    <source>
        <dbReference type="Proteomes" id="UP000005631"/>
    </source>
</evidence>